<evidence type="ECO:0000313" key="4">
    <source>
        <dbReference type="Proteomes" id="UP000095712"/>
    </source>
</evidence>
<dbReference type="InterPro" id="IPR038461">
    <property type="entry name" value="Schlafen_AlbA_2_dom_sf"/>
</dbReference>
<dbReference type="Pfam" id="PF21247">
    <property type="entry name" value="Fic-like_C"/>
    <property type="match status" value="1"/>
</dbReference>
<dbReference type="AlphaFoldDB" id="A0A174SUB6"/>
<dbReference type="EMBL" id="CZAW01000053">
    <property type="protein sequence ID" value="CUP98730.1"/>
    <property type="molecule type" value="Genomic_DNA"/>
</dbReference>
<organism evidence="3 4">
    <name type="scientific">Blautia wexlerae</name>
    <dbReference type="NCBI Taxonomy" id="418240"/>
    <lineage>
        <taxon>Bacteria</taxon>
        <taxon>Bacillati</taxon>
        <taxon>Bacillota</taxon>
        <taxon>Clostridia</taxon>
        <taxon>Lachnospirales</taxon>
        <taxon>Lachnospiraceae</taxon>
        <taxon>Blautia</taxon>
    </lineage>
</organism>
<protein>
    <submittedName>
        <fullName evidence="3">Divergent AAA domain</fullName>
    </submittedName>
</protein>
<feature type="domain" description="Filamentation induced by cAMP protein Fic-like C-terminal" evidence="2">
    <location>
        <begin position="415"/>
        <end position="464"/>
    </location>
</feature>
<evidence type="ECO:0000313" key="3">
    <source>
        <dbReference type="EMBL" id="CUP98730.1"/>
    </source>
</evidence>
<dbReference type="Gene3D" id="3.30.950.30">
    <property type="entry name" value="Schlafen, AAA domain"/>
    <property type="match status" value="1"/>
</dbReference>
<feature type="domain" description="Schlafen AlbA-2" evidence="1">
    <location>
        <begin position="8"/>
        <end position="122"/>
    </location>
</feature>
<evidence type="ECO:0000259" key="2">
    <source>
        <dbReference type="Pfam" id="PF21247"/>
    </source>
</evidence>
<dbReference type="InterPro" id="IPR038475">
    <property type="entry name" value="RecG_C_sf"/>
</dbReference>
<evidence type="ECO:0000259" key="1">
    <source>
        <dbReference type="Pfam" id="PF04326"/>
    </source>
</evidence>
<name>A0A174SUB6_9FIRM</name>
<dbReference type="PANTHER" id="PTHR30595">
    <property type="entry name" value="GLPR-RELATED TRANSCRIPTIONAL REPRESSOR"/>
    <property type="match status" value="1"/>
</dbReference>
<reference evidence="3 4" key="1">
    <citation type="submission" date="2015-09" db="EMBL/GenBank/DDBJ databases">
        <authorList>
            <consortium name="Pathogen Informatics"/>
        </authorList>
    </citation>
    <scope>NUCLEOTIDE SEQUENCE [LARGE SCALE GENOMIC DNA]</scope>
    <source>
        <strain evidence="3 4">2789STDY5834911</strain>
    </source>
</reference>
<dbReference type="Gene3D" id="3.30.565.60">
    <property type="match status" value="1"/>
</dbReference>
<dbReference type="InterPro" id="IPR049514">
    <property type="entry name" value="Fic-like_C"/>
</dbReference>
<dbReference type="RefSeq" id="WP_055153201.1">
    <property type="nucleotide sequence ID" value="NZ_CZAW01000053.1"/>
</dbReference>
<proteinExistence type="predicted"/>
<dbReference type="PANTHER" id="PTHR30595:SF6">
    <property type="entry name" value="SCHLAFEN ALBA-2 DOMAIN-CONTAINING PROTEIN"/>
    <property type="match status" value="1"/>
</dbReference>
<sequence length="470" mass="53328">MIEQLIAEATECDFKVALETKKPKSWLKSVSAFSNGIGGTLFFGVSDDREPIGLSDVQKDAEAISRLIKERITPLPQFILKPLQEDGKNLLALEVSPGRSTPYYYKADGVMEAYIRVGNESVIAPDYIVNELILKGTNQSFDTLTTDAVKKDYSFTLLEATYLERTGLRFEPSDYVSFGLADKNGVLTNAGKLMTDQHTVYNSRMFCTRWNGLEKGSIFDDALDDKEYEGNLIYLLKSGSEFIRNNSKVRFVKEAQYRVDKPDYAERAVTEALVNALIHRDYIVLGSEIHIDMFDDRVEITSPGGMFGGGSIQEYDIYSIRSMRRNPVIADLFHRMKYMERRGSGLRKIVSETEKLPGYTEAYKPEFSSTATDFRVILKNVNYNLEGDTHQVTHQVTHQDIELSTMSKQILAFCTTPKSKKELAVFCGFKDLRNFTLKHINPLLESGQLEMTIPDKPKSRNQKYITVRSE</sequence>
<dbReference type="Proteomes" id="UP000095712">
    <property type="component" value="Unassembled WGS sequence"/>
</dbReference>
<dbReference type="InterPro" id="IPR007421">
    <property type="entry name" value="Schlafen_AlbA_2_dom"/>
</dbReference>
<dbReference type="Pfam" id="PF04326">
    <property type="entry name" value="SLFN_AlbA_2"/>
    <property type="match status" value="1"/>
</dbReference>
<dbReference type="OrthoDB" id="9813719at2"/>
<gene>
    <name evidence="3" type="ORF">ERS852523_03520</name>
</gene>
<dbReference type="Pfam" id="PF13749">
    <property type="entry name" value="HATPase_c_4"/>
    <property type="match status" value="1"/>
</dbReference>
<accession>A0A174SUB6</accession>